<name>A0AA45R4V8_9PSEU</name>
<dbReference type="InterPro" id="IPR013595">
    <property type="entry name" value="Pept_S33_TAP-like_C"/>
</dbReference>
<keyword evidence="2 4" id="KW-0732">Signal</keyword>
<dbReference type="AlphaFoldDB" id="A0AA45R4V8"/>
<evidence type="ECO:0000313" key="7">
    <source>
        <dbReference type="Proteomes" id="UP000677152"/>
    </source>
</evidence>
<accession>A0AA45R4V8</accession>
<organism evidence="6 7">
    <name type="scientific">Actinosynnema pretiosum subsp. pretiosum</name>
    <dbReference type="NCBI Taxonomy" id="103721"/>
    <lineage>
        <taxon>Bacteria</taxon>
        <taxon>Bacillati</taxon>
        <taxon>Actinomycetota</taxon>
        <taxon>Actinomycetes</taxon>
        <taxon>Pseudonocardiales</taxon>
        <taxon>Pseudonocardiaceae</taxon>
        <taxon>Actinosynnema</taxon>
    </lineage>
</organism>
<dbReference type="EMBL" id="CP073249">
    <property type="protein sequence ID" value="QUF05194.1"/>
    <property type="molecule type" value="Genomic_DNA"/>
</dbReference>
<feature type="domain" description="Peptidase S33 tripeptidyl aminopeptidase-like C-terminal" evidence="5">
    <location>
        <begin position="383"/>
        <end position="478"/>
    </location>
</feature>
<evidence type="ECO:0000259" key="5">
    <source>
        <dbReference type="Pfam" id="PF08386"/>
    </source>
</evidence>
<dbReference type="GO" id="GO:0016787">
    <property type="term" value="F:hydrolase activity"/>
    <property type="evidence" value="ECO:0007669"/>
    <property type="project" value="UniProtKB-KW"/>
</dbReference>
<dbReference type="SUPFAM" id="SSF53474">
    <property type="entry name" value="alpha/beta-Hydrolases"/>
    <property type="match status" value="1"/>
</dbReference>
<reference evidence="6" key="1">
    <citation type="submission" date="2021-04" db="EMBL/GenBank/DDBJ databases">
        <title>Genomic sequence of Actinosynnema pretiosum subsp. pretiosum ATCC 31280 (C-14919).</title>
        <authorList>
            <person name="Bai L."/>
            <person name="Wang X."/>
            <person name="Xiao Y."/>
        </authorList>
    </citation>
    <scope>NUCLEOTIDE SEQUENCE</scope>
    <source>
        <strain evidence="6">ATCC 31280</strain>
    </source>
</reference>
<keyword evidence="3 6" id="KW-0378">Hydrolase</keyword>
<evidence type="ECO:0000256" key="3">
    <source>
        <dbReference type="ARBA" id="ARBA00022801"/>
    </source>
</evidence>
<gene>
    <name evidence="6" type="ORF">KCV87_03505</name>
</gene>
<dbReference type="Pfam" id="PF08386">
    <property type="entry name" value="Abhydrolase_4"/>
    <property type="match status" value="1"/>
</dbReference>
<feature type="signal peptide" evidence="4">
    <location>
        <begin position="1"/>
        <end position="24"/>
    </location>
</feature>
<dbReference type="InterPro" id="IPR051601">
    <property type="entry name" value="Serine_prot/Carboxylest_S33"/>
</dbReference>
<proteinExistence type="inferred from homology"/>
<dbReference type="PANTHER" id="PTHR43248:SF29">
    <property type="entry name" value="TRIPEPTIDYL AMINOPEPTIDASE"/>
    <property type="match status" value="1"/>
</dbReference>
<dbReference type="Proteomes" id="UP000677152">
    <property type="component" value="Chromosome"/>
</dbReference>
<feature type="chain" id="PRO_5041337149" evidence="4">
    <location>
        <begin position="25"/>
        <end position="484"/>
    </location>
</feature>
<protein>
    <submittedName>
        <fullName evidence="6">Alpha/beta fold hydrolase</fullName>
    </submittedName>
</protein>
<dbReference type="Gene3D" id="3.40.50.1820">
    <property type="entry name" value="alpha/beta hydrolase"/>
    <property type="match status" value="1"/>
</dbReference>
<sequence>MRRTLSLAVVITALTAVVTPTASAAPDTSPPPVRWGPCEEPVPTILRCARVEVPLDYRDPRGRKIQIAISKLPSTNPERRRGVLLTNPGGPGGAGVAFPAVFPAARMPQEVLDSYDIIGFDPRGVGLSSPVTCDLTPEQQARGNFPPYARTDADVTREVGHARPIAAQCATSATADLLPHITTANTARDVDRVREALGERKISYLGYSYGTYLGAVHASLFPDRGDRFVLDSSLGPDGYDVKAMRRFALGLQDRFPDFAAHAAAHPEYGLGATPEQVTAKFFELAESLDARPVQGVDGTMFRGLTFGYLYSDADMPKLAEAWQALESGRPLPEDPPVEGAENLMAARFHVVCGDTRWPSSVTTYQRNAAVDRVRYPMLGGSTASVNPCAFWPGERVEGPVRITGRGPANVLISQNERDPGTPLAGAREMRQALGGRAVLVTADQGGHGAYLFGANKCANDAVTAFLARGERPSGDLACPAQPAR</sequence>
<dbReference type="PANTHER" id="PTHR43248">
    <property type="entry name" value="2-SUCCINYL-6-HYDROXY-2,4-CYCLOHEXADIENE-1-CARBOXYLATE SYNTHASE"/>
    <property type="match status" value="1"/>
</dbReference>
<evidence type="ECO:0000256" key="2">
    <source>
        <dbReference type="ARBA" id="ARBA00022729"/>
    </source>
</evidence>
<evidence type="ECO:0000256" key="1">
    <source>
        <dbReference type="ARBA" id="ARBA00010088"/>
    </source>
</evidence>
<evidence type="ECO:0000313" key="6">
    <source>
        <dbReference type="EMBL" id="QUF05194.1"/>
    </source>
</evidence>
<comment type="similarity">
    <text evidence="1">Belongs to the peptidase S33 family.</text>
</comment>
<evidence type="ECO:0000256" key="4">
    <source>
        <dbReference type="SAM" id="SignalP"/>
    </source>
</evidence>
<dbReference type="InterPro" id="IPR029058">
    <property type="entry name" value="AB_hydrolase_fold"/>
</dbReference>